<keyword evidence="3" id="KW-1185">Reference proteome</keyword>
<reference evidence="2" key="1">
    <citation type="submission" date="2021-06" db="EMBL/GenBank/DDBJ databases">
        <authorList>
            <person name="Kallberg Y."/>
            <person name="Tangrot J."/>
            <person name="Rosling A."/>
        </authorList>
    </citation>
    <scope>NUCLEOTIDE SEQUENCE</scope>
    <source>
        <strain evidence="2">MA453B</strain>
    </source>
</reference>
<gene>
    <name evidence="2" type="ORF">DERYTH_LOCUS5799</name>
</gene>
<dbReference type="EMBL" id="CAJVPY010002488">
    <property type="protein sequence ID" value="CAG8562327.1"/>
    <property type="molecule type" value="Genomic_DNA"/>
</dbReference>
<evidence type="ECO:0000256" key="1">
    <source>
        <dbReference type="SAM" id="MobiDB-lite"/>
    </source>
</evidence>
<sequence>MNTDNTANTSTSQPTIQYYPNNHQQGTSSSTRHNHEFNAATTLQQTKQTDQSTAVQQGNCPLTPLLNNLIINSPITQPSADTTITPSTQHFPASLIPRLPTLRESDCGGSSTVGNFVDLIKFNHKTLKANMKYNEEEQTLQTAEGGVIAIRNSVPIEPRFKVHEHIQ</sequence>
<protein>
    <submittedName>
        <fullName evidence="2">16854_t:CDS:1</fullName>
    </submittedName>
</protein>
<accession>A0A9N9BDS2</accession>
<organism evidence="2 3">
    <name type="scientific">Dentiscutata erythropus</name>
    <dbReference type="NCBI Taxonomy" id="1348616"/>
    <lineage>
        <taxon>Eukaryota</taxon>
        <taxon>Fungi</taxon>
        <taxon>Fungi incertae sedis</taxon>
        <taxon>Mucoromycota</taxon>
        <taxon>Glomeromycotina</taxon>
        <taxon>Glomeromycetes</taxon>
        <taxon>Diversisporales</taxon>
        <taxon>Gigasporaceae</taxon>
        <taxon>Dentiscutata</taxon>
    </lineage>
</organism>
<evidence type="ECO:0000313" key="2">
    <source>
        <dbReference type="EMBL" id="CAG8562327.1"/>
    </source>
</evidence>
<name>A0A9N9BDS2_9GLOM</name>
<feature type="compositionally biased region" description="Polar residues" evidence="1">
    <location>
        <begin position="1"/>
        <end position="31"/>
    </location>
</feature>
<evidence type="ECO:0000313" key="3">
    <source>
        <dbReference type="Proteomes" id="UP000789405"/>
    </source>
</evidence>
<dbReference type="AlphaFoldDB" id="A0A9N9BDS2"/>
<feature type="non-terminal residue" evidence="2">
    <location>
        <position position="167"/>
    </location>
</feature>
<proteinExistence type="predicted"/>
<comment type="caution">
    <text evidence="2">The sequence shown here is derived from an EMBL/GenBank/DDBJ whole genome shotgun (WGS) entry which is preliminary data.</text>
</comment>
<dbReference type="Proteomes" id="UP000789405">
    <property type="component" value="Unassembled WGS sequence"/>
</dbReference>
<feature type="region of interest" description="Disordered" evidence="1">
    <location>
        <begin position="1"/>
        <end position="32"/>
    </location>
</feature>